<keyword evidence="2 7" id="KW-0028">Amino-acid biosynthesis</keyword>
<gene>
    <name evidence="9" type="ORF">ACA1_182920</name>
</gene>
<dbReference type="SMART" id="SM01007">
    <property type="entry name" value="Aldolase_II"/>
    <property type="match status" value="1"/>
</dbReference>
<comment type="function">
    <text evidence="7">Catalyzes the dehydration of methylthioribulose-1-phosphate (MTRu-1-P) into 2,3-diketo-5-methylthiopentyl-1-phosphate (DK-MTP-1-P).</text>
</comment>
<dbReference type="GO" id="GO:0019509">
    <property type="term" value="P:L-methionine salvage from methylthioadenosine"/>
    <property type="evidence" value="ECO:0007669"/>
    <property type="project" value="UniProtKB-UniRule"/>
</dbReference>
<evidence type="ECO:0000259" key="8">
    <source>
        <dbReference type="SMART" id="SM01007"/>
    </source>
</evidence>
<evidence type="ECO:0000256" key="3">
    <source>
        <dbReference type="ARBA" id="ARBA00022723"/>
    </source>
</evidence>
<protein>
    <recommendedName>
        <fullName evidence="7">Probable methylthioribulose-1-phosphate dehydratase</fullName>
        <shortName evidence="7">MTRu-1-P dehydratase</shortName>
        <ecNumber evidence="7">4.2.1.109</ecNumber>
    </recommendedName>
</protein>
<keyword evidence="5 7" id="KW-0486">Methionine biosynthesis</keyword>
<keyword evidence="1 7" id="KW-0963">Cytoplasm</keyword>
<feature type="domain" description="Class II aldolase/adducin N-terminal" evidence="8">
    <location>
        <begin position="12"/>
        <end position="199"/>
    </location>
</feature>
<dbReference type="RefSeq" id="XP_004345902.1">
    <property type="nucleotide sequence ID" value="XM_004345852.1"/>
</dbReference>
<name>L8H9E4_ACACF</name>
<evidence type="ECO:0000256" key="7">
    <source>
        <dbReference type="HAMAP-Rule" id="MF_03116"/>
    </source>
</evidence>
<dbReference type="InterPro" id="IPR036409">
    <property type="entry name" value="Aldolase_II/adducin_N_sf"/>
</dbReference>
<dbReference type="GeneID" id="14922250"/>
<dbReference type="UniPathway" id="UPA00904">
    <property type="reaction ID" value="UER00875"/>
</dbReference>
<keyword evidence="10" id="KW-1185">Reference proteome</keyword>
<dbReference type="InterPro" id="IPR017714">
    <property type="entry name" value="MethylthioRu-1-P_deHdtase_MtnB"/>
</dbReference>
<comment type="pathway">
    <text evidence="7">Amino-acid biosynthesis; L-methionine biosynthesis via salvage pathway; L-methionine from S-methyl-5-thio-alpha-D-ribose 1-phosphate: step 2/6.</text>
</comment>
<dbReference type="Pfam" id="PF00596">
    <property type="entry name" value="Aldolase_II"/>
    <property type="match status" value="1"/>
</dbReference>
<comment type="subcellular location">
    <subcellularLocation>
        <location evidence="7">Cytoplasm</location>
    </subcellularLocation>
</comment>
<comment type="catalytic activity">
    <reaction evidence="7">
        <text>5-(methylsulfanyl)-D-ribulose 1-phosphate = 5-methylsulfanyl-2,3-dioxopentyl phosphate + H2O</text>
        <dbReference type="Rhea" id="RHEA:15549"/>
        <dbReference type="ChEBI" id="CHEBI:15377"/>
        <dbReference type="ChEBI" id="CHEBI:58548"/>
        <dbReference type="ChEBI" id="CHEBI:58828"/>
        <dbReference type="EC" id="4.2.1.109"/>
    </reaction>
</comment>
<evidence type="ECO:0000256" key="6">
    <source>
        <dbReference type="ARBA" id="ARBA00023239"/>
    </source>
</evidence>
<dbReference type="InterPro" id="IPR027514">
    <property type="entry name" value="Salvage_MtnB_euk"/>
</dbReference>
<dbReference type="GO" id="GO:0008270">
    <property type="term" value="F:zinc ion binding"/>
    <property type="evidence" value="ECO:0007669"/>
    <property type="project" value="UniProtKB-UniRule"/>
</dbReference>
<evidence type="ECO:0000313" key="10">
    <source>
        <dbReference type="Proteomes" id="UP000011083"/>
    </source>
</evidence>
<evidence type="ECO:0000313" key="9">
    <source>
        <dbReference type="EMBL" id="ELR21358.1"/>
    </source>
</evidence>
<dbReference type="EC" id="4.2.1.109" evidence="7"/>
<keyword evidence="4 7" id="KW-0862">Zinc</keyword>
<dbReference type="GO" id="GO:0046570">
    <property type="term" value="F:methylthioribulose 1-phosphate dehydratase activity"/>
    <property type="evidence" value="ECO:0007669"/>
    <property type="project" value="UniProtKB-UniRule"/>
</dbReference>
<proteinExistence type="inferred from homology"/>
<dbReference type="FunFam" id="3.40.225.10:FF:000003">
    <property type="entry name" value="Methylthioribulose-1-phosphate dehydratase"/>
    <property type="match status" value="1"/>
</dbReference>
<sequence length="217" mass="24289">MADHTHPEHPTALIPDLLKLFYSLGWVTGTGGGLSVKHDGKVYIAPSGVQKERVQSDDMFIYGEDEQLIEAPCKKHLRPSACTPLFFNAYRVGAGAVIHTHSMHAMLVTLLYDKEFRITHMEMIKGIKGLGYHDELVVPIIENTAHEADLKESMDQAIKAYPKATAVLVRRHGVYIWGDTWEHAKTQAECYDYLFEAAIKMKQLGLDPTQKPTTPSS</sequence>
<feature type="binding site" evidence="7">
    <location>
        <position position="172"/>
    </location>
    <ligand>
        <name>Zn(2+)</name>
        <dbReference type="ChEBI" id="CHEBI:29105"/>
    </ligand>
</feature>
<dbReference type="GO" id="GO:0005737">
    <property type="term" value="C:cytoplasm"/>
    <property type="evidence" value="ECO:0007669"/>
    <property type="project" value="UniProtKB-SubCell"/>
</dbReference>
<feature type="binding site" evidence="7">
    <location>
        <position position="101"/>
    </location>
    <ligand>
        <name>Zn(2+)</name>
        <dbReference type="ChEBI" id="CHEBI:29105"/>
    </ligand>
</feature>
<feature type="active site" description="Proton donor/acceptor" evidence="7">
    <location>
        <position position="122"/>
    </location>
</feature>
<dbReference type="AlphaFoldDB" id="L8H9E4"/>
<comment type="cofactor">
    <cofactor evidence="7">
        <name>Zn(2+)</name>
        <dbReference type="ChEBI" id="CHEBI:29105"/>
    </cofactor>
    <text evidence="7">Binds 1 zinc ion per subunit.</text>
</comment>
<keyword evidence="6 7" id="KW-0456">Lyase</keyword>
<dbReference type="HAMAP" id="MF_03116">
    <property type="entry name" value="Salvage_MtnB_euk"/>
    <property type="match status" value="1"/>
</dbReference>
<reference evidence="9 10" key="1">
    <citation type="journal article" date="2013" name="Genome Biol.">
        <title>Genome of Acanthamoeba castellanii highlights extensive lateral gene transfer and early evolution of tyrosine kinase signaling.</title>
        <authorList>
            <person name="Clarke M."/>
            <person name="Lohan A.J."/>
            <person name="Liu B."/>
            <person name="Lagkouvardos I."/>
            <person name="Roy S."/>
            <person name="Zafar N."/>
            <person name="Bertelli C."/>
            <person name="Schilde C."/>
            <person name="Kianianmomeni A."/>
            <person name="Burglin T.R."/>
            <person name="Frech C."/>
            <person name="Turcotte B."/>
            <person name="Kopec K.O."/>
            <person name="Synnott J.M."/>
            <person name="Choo C."/>
            <person name="Paponov I."/>
            <person name="Finkler A."/>
            <person name="Soon Heng Tan C."/>
            <person name="Hutchins A.P."/>
            <person name="Weinmeier T."/>
            <person name="Rattei T."/>
            <person name="Chu J.S."/>
            <person name="Gimenez G."/>
            <person name="Irimia M."/>
            <person name="Rigden D.J."/>
            <person name="Fitzpatrick D.A."/>
            <person name="Lorenzo-Morales J."/>
            <person name="Bateman A."/>
            <person name="Chiu C.H."/>
            <person name="Tang P."/>
            <person name="Hegemann P."/>
            <person name="Fromm H."/>
            <person name="Raoult D."/>
            <person name="Greub G."/>
            <person name="Miranda-Saavedra D."/>
            <person name="Chen N."/>
            <person name="Nash P."/>
            <person name="Ginger M.L."/>
            <person name="Horn M."/>
            <person name="Schaap P."/>
            <person name="Caler L."/>
            <person name="Loftus B."/>
        </authorList>
    </citation>
    <scope>NUCLEOTIDE SEQUENCE [LARGE SCALE GENOMIC DNA]</scope>
    <source>
        <strain evidence="9 10">Neff</strain>
    </source>
</reference>
<dbReference type="InterPro" id="IPR001303">
    <property type="entry name" value="Aldolase_II/adducin_N"/>
</dbReference>
<dbReference type="PANTHER" id="PTHR10640">
    <property type="entry name" value="METHYLTHIORIBULOSE-1-PHOSPHATE DEHYDRATASE"/>
    <property type="match status" value="1"/>
</dbReference>
<dbReference type="SUPFAM" id="SSF53639">
    <property type="entry name" value="AraD/HMP-PK domain-like"/>
    <property type="match status" value="1"/>
</dbReference>
<dbReference type="VEuPathDB" id="AmoebaDB:ACA1_182920"/>
<dbReference type="EMBL" id="KB007904">
    <property type="protein sequence ID" value="ELR21358.1"/>
    <property type="molecule type" value="Genomic_DNA"/>
</dbReference>
<evidence type="ECO:0000256" key="1">
    <source>
        <dbReference type="ARBA" id="ARBA00022490"/>
    </source>
</evidence>
<dbReference type="NCBIfam" id="TIGR03328">
    <property type="entry name" value="salvage_mtnB"/>
    <property type="match status" value="1"/>
</dbReference>
<evidence type="ECO:0000256" key="2">
    <source>
        <dbReference type="ARBA" id="ARBA00022605"/>
    </source>
</evidence>
<keyword evidence="3 7" id="KW-0479">Metal-binding</keyword>
<feature type="binding site" evidence="7">
    <location>
        <position position="99"/>
    </location>
    <ligand>
        <name>Zn(2+)</name>
        <dbReference type="ChEBI" id="CHEBI:29105"/>
    </ligand>
</feature>
<evidence type="ECO:0000256" key="5">
    <source>
        <dbReference type="ARBA" id="ARBA00023167"/>
    </source>
</evidence>
<dbReference type="STRING" id="1257118.L8H9E4"/>
<feature type="binding site" evidence="7">
    <location>
        <position position="82"/>
    </location>
    <ligand>
        <name>substrate</name>
    </ligand>
</feature>
<dbReference type="PANTHER" id="PTHR10640:SF7">
    <property type="entry name" value="METHYLTHIORIBULOSE-1-PHOSPHATE DEHYDRATASE"/>
    <property type="match status" value="1"/>
</dbReference>
<dbReference type="Proteomes" id="UP000011083">
    <property type="component" value="Unassembled WGS sequence"/>
</dbReference>
<dbReference type="KEGG" id="acan:ACA1_182920"/>
<accession>L8H9E4</accession>
<dbReference type="Gene3D" id="3.40.225.10">
    <property type="entry name" value="Class II aldolase/adducin N-terminal domain"/>
    <property type="match status" value="1"/>
</dbReference>
<organism evidence="9 10">
    <name type="scientific">Acanthamoeba castellanii (strain ATCC 30010 / Neff)</name>
    <dbReference type="NCBI Taxonomy" id="1257118"/>
    <lineage>
        <taxon>Eukaryota</taxon>
        <taxon>Amoebozoa</taxon>
        <taxon>Discosea</taxon>
        <taxon>Longamoebia</taxon>
        <taxon>Centramoebida</taxon>
        <taxon>Acanthamoebidae</taxon>
        <taxon>Acanthamoeba</taxon>
    </lineage>
</organism>
<comment type="similarity">
    <text evidence="7">Belongs to the aldolase class II family. MtnB subfamily.</text>
</comment>
<evidence type="ECO:0000256" key="4">
    <source>
        <dbReference type="ARBA" id="ARBA00022833"/>
    </source>
</evidence>
<dbReference type="OMA" id="WFPGTSG"/>
<dbReference type="OrthoDB" id="191080at2759"/>